<keyword evidence="1" id="KW-0812">Transmembrane</keyword>
<dbReference type="Pfam" id="PF05751">
    <property type="entry name" value="FixH"/>
    <property type="match status" value="1"/>
</dbReference>
<dbReference type="EMBL" id="BMNN01000002">
    <property type="protein sequence ID" value="GGI97615.1"/>
    <property type="molecule type" value="Genomic_DNA"/>
</dbReference>
<feature type="transmembrane region" description="Helical" evidence="1">
    <location>
        <begin position="14"/>
        <end position="36"/>
    </location>
</feature>
<keyword evidence="3" id="KW-1185">Reference proteome</keyword>
<keyword evidence="1" id="KW-0472">Membrane</keyword>
<evidence type="ECO:0000313" key="2">
    <source>
        <dbReference type="EMBL" id="GGI97615.1"/>
    </source>
</evidence>
<gene>
    <name evidence="2" type="ORF">GCM10009083_12960</name>
</gene>
<organism evidence="2 3">
    <name type="scientific">Halopseudomonas pertucinogena</name>
    <dbReference type="NCBI Taxonomy" id="86175"/>
    <lineage>
        <taxon>Bacteria</taxon>
        <taxon>Pseudomonadati</taxon>
        <taxon>Pseudomonadota</taxon>
        <taxon>Gammaproteobacteria</taxon>
        <taxon>Pseudomonadales</taxon>
        <taxon>Pseudomonadaceae</taxon>
        <taxon>Halopseudomonas</taxon>
    </lineage>
</organism>
<keyword evidence="1" id="KW-1133">Transmembrane helix</keyword>
<proteinExistence type="predicted"/>
<evidence type="ECO:0000256" key="1">
    <source>
        <dbReference type="SAM" id="Phobius"/>
    </source>
</evidence>
<dbReference type="Proteomes" id="UP000633263">
    <property type="component" value="Unassembled WGS sequence"/>
</dbReference>
<reference evidence="3" key="1">
    <citation type="journal article" date="2019" name="Int. J. Syst. Evol. Microbiol.">
        <title>The Global Catalogue of Microorganisms (GCM) 10K type strain sequencing project: providing services to taxonomists for standard genome sequencing and annotation.</title>
        <authorList>
            <consortium name="The Broad Institute Genomics Platform"/>
            <consortium name="The Broad Institute Genome Sequencing Center for Infectious Disease"/>
            <person name="Wu L."/>
            <person name="Ma J."/>
        </authorList>
    </citation>
    <scope>NUCLEOTIDE SEQUENCE [LARGE SCALE GENOMIC DNA]</scope>
    <source>
        <strain evidence="3">JCM 11590</strain>
    </source>
</reference>
<dbReference type="RefSeq" id="WP_188635801.1">
    <property type="nucleotide sequence ID" value="NZ_BMNN01000002.1"/>
</dbReference>
<protein>
    <submittedName>
        <fullName evidence="2">Membrane protein</fullName>
    </submittedName>
</protein>
<sequence length="171" mass="19559">MQQDNNIPPWYKQFWPWFLIGILVFAVVIGMGLLWVSLLNPDSMVRDNYYKEGRAINMHLGRDQMARELDLSASFTIDELTGGMTLQLDGNLEPLPEQLLMDIMSPTHAERDRSVMLRHISGNQYTGELDFTIQGRHYIDLSDPLLPGQDGWRLTGEVTLQMGQQHQLSAD</sequence>
<dbReference type="InterPro" id="IPR008620">
    <property type="entry name" value="FixH"/>
</dbReference>
<accession>A0ABQ2CP12</accession>
<comment type="caution">
    <text evidence="2">The sequence shown here is derived from an EMBL/GenBank/DDBJ whole genome shotgun (WGS) entry which is preliminary data.</text>
</comment>
<name>A0ABQ2CP12_9GAMM</name>
<evidence type="ECO:0000313" key="3">
    <source>
        <dbReference type="Proteomes" id="UP000633263"/>
    </source>
</evidence>